<dbReference type="GeneID" id="59256060"/>
<gene>
    <name evidence="6" type="ORF">Bfra_001943</name>
</gene>
<dbReference type="GO" id="GO:0005840">
    <property type="term" value="C:ribosome"/>
    <property type="evidence" value="ECO:0007669"/>
    <property type="project" value="UniProtKB-KW"/>
</dbReference>
<dbReference type="PANTHER" id="PTHR14430:SF4">
    <property type="entry name" value="GDP_GTP EXCHANGE FACTOR SEC2 N-TERMINAL DOMAIN-CONTAINING PROTEIN"/>
    <property type="match status" value="1"/>
</dbReference>
<feature type="coiled-coil region" evidence="2">
    <location>
        <begin position="144"/>
        <end position="200"/>
    </location>
</feature>
<feature type="coiled-coil region" evidence="2">
    <location>
        <begin position="26"/>
        <end position="53"/>
    </location>
</feature>
<evidence type="ECO:0000256" key="1">
    <source>
        <dbReference type="ARBA" id="ARBA00023054"/>
    </source>
</evidence>
<feature type="transmembrane region" description="Helical" evidence="4">
    <location>
        <begin position="320"/>
        <end position="339"/>
    </location>
</feature>
<evidence type="ECO:0000313" key="7">
    <source>
        <dbReference type="Proteomes" id="UP000531561"/>
    </source>
</evidence>
<keyword evidence="4" id="KW-0472">Membrane</keyword>
<dbReference type="InterPro" id="IPR040351">
    <property type="entry name" value="RAB3IL/RAB3IP/Sec2"/>
</dbReference>
<dbReference type="OrthoDB" id="5560525at2759"/>
<keyword evidence="7" id="KW-1185">Reference proteome</keyword>
<feature type="region of interest" description="Disordered" evidence="3">
    <location>
        <begin position="66"/>
        <end position="97"/>
    </location>
</feature>
<feature type="region of interest" description="Disordered" evidence="3">
    <location>
        <begin position="1"/>
        <end position="20"/>
    </location>
</feature>
<evidence type="ECO:0000259" key="5">
    <source>
        <dbReference type="Pfam" id="PF06428"/>
    </source>
</evidence>
<reference evidence="6 7" key="1">
    <citation type="journal article" date="2020" name="Phytopathology">
        <title>A high-quality genome resource of Botrytis fragariae, a new and rapidly spreading fungal pathogen causing strawberry gray mold in the U.S.A.</title>
        <authorList>
            <person name="Wu Y."/>
            <person name="Saski C.A."/>
            <person name="Schnabel G."/>
            <person name="Xiao S."/>
            <person name="Hu M."/>
        </authorList>
    </citation>
    <scope>NUCLEOTIDE SEQUENCE [LARGE SCALE GENOMIC DNA]</scope>
    <source>
        <strain evidence="6 7">BVB16</strain>
    </source>
</reference>
<feature type="compositionally biased region" description="Polar residues" evidence="3">
    <location>
        <begin position="68"/>
        <end position="84"/>
    </location>
</feature>
<dbReference type="Proteomes" id="UP000531561">
    <property type="component" value="Unassembled WGS sequence"/>
</dbReference>
<dbReference type="GO" id="GO:0070319">
    <property type="term" value="C:Golgi to plasma membrane transport vesicle"/>
    <property type="evidence" value="ECO:0007669"/>
    <property type="project" value="TreeGrafter"/>
</dbReference>
<dbReference type="Pfam" id="PF06428">
    <property type="entry name" value="Sec2p"/>
    <property type="match status" value="1"/>
</dbReference>
<dbReference type="GO" id="GO:0006887">
    <property type="term" value="P:exocytosis"/>
    <property type="evidence" value="ECO:0007669"/>
    <property type="project" value="TreeGrafter"/>
</dbReference>
<comment type="caution">
    <text evidence="6">The sequence shown here is derived from an EMBL/GenBank/DDBJ whole genome shotgun (WGS) entry which is preliminary data.</text>
</comment>
<keyword evidence="6" id="KW-0687">Ribonucleoprotein</keyword>
<proteinExistence type="predicted"/>
<dbReference type="Gene3D" id="6.10.140.910">
    <property type="match status" value="1"/>
</dbReference>
<keyword evidence="6" id="KW-0689">Ribosomal protein</keyword>
<dbReference type="PANTHER" id="PTHR14430">
    <property type="entry name" value="RABIN3-RELATED"/>
    <property type="match status" value="1"/>
</dbReference>
<dbReference type="RefSeq" id="XP_037196522.1">
    <property type="nucleotide sequence ID" value="XM_037332368.1"/>
</dbReference>
<dbReference type="AlphaFoldDB" id="A0A8H6EMB5"/>
<evidence type="ECO:0000313" key="6">
    <source>
        <dbReference type="EMBL" id="KAF5877576.1"/>
    </source>
</evidence>
<protein>
    <submittedName>
        <fullName evidence="6">Putative ribosomal protein l32 protein</fullName>
    </submittedName>
</protein>
<keyword evidence="4" id="KW-1133">Transmembrane helix</keyword>
<evidence type="ECO:0000256" key="2">
    <source>
        <dbReference type="SAM" id="Coils"/>
    </source>
</evidence>
<dbReference type="EMBL" id="JABFCT010000003">
    <property type="protein sequence ID" value="KAF5877576.1"/>
    <property type="molecule type" value="Genomic_DNA"/>
</dbReference>
<organism evidence="6 7">
    <name type="scientific">Botrytis fragariae</name>
    <dbReference type="NCBI Taxonomy" id="1964551"/>
    <lineage>
        <taxon>Eukaryota</taxon>
        <taxon>Fungi</taxon>
        <taxon>Dikarya</taxon>
        <taxon>Ascomycota</taxon>
        <taxon>Pezizomycotina</taxon>
        <taxon>Leotiomycetes</taxon>
        <taxon>Helotiales</taxon>
        <taxon>Sclerotiniaceae</taxon>
        <taxon>Botrytis</taxon>
    </lineage>
</organism>
<feature type="region of interest" description="Disordered" evidence="3">
    <location>
        <begin position="228"/>
        <end position="250"/>
    </location>
</feature>
<sequence length="366" mass="41566">MAQTSGVESACPNCGMALPHNSSQIAADAQKEIEELQAQVKLLTDKATAAVDKWADYEDEIQTLKRANYQQTTEPQRATTPTQGHTEDRLGSPSRFSYLPVQNRLSSLLSRKSTPNLQAQQPPTPPTPSTTELVAALTREQGLRQAAEGKLNESSVELEELTAQLFTQANEMVATERKARAKLEERVEILERRDGEKRKRLERLEGAVQRIERIREKGLRSYVRMRQKVAVSSHAKPSQEKERFTSPEISSAVTKAQISRSQYHSQPAKFPPTKPRPQNSHPSRPRLRDVYRPVHLAEASEMEIWLLDLWKDFLLEPTPYLVLSATLYLGLFIILLQYYPTILNIAYFLIQLIPWDDDFGAPGYQF</sequence>
<dbReference type="GO" id="GO:0005085">
    <property type="term" value="F:guanyl-nucleotide exchange factor activity"/>
    <property type="evidence" value="ECO:0007669"/>
    <property type="project" value="InterPro"/>
</dbReference>
<feature type="domain" description="GDP/GTP exchange factor Sec2 N-terminal" evidence="5">
    <location>
        <begin position="131"/>
        <end position="205"/>
    </location>
</feature>
<keyword evidence="4" id="KW-0812">Transmembrane</keyword>
<dbReference type="InterPro" id="IPR009449">
    <property type="entry name" value="Sec2_N"/>
</dbReference>
<dbReference type="SUPFAM" id="SSF144284">
    <property type="entry name" value="Sec2 N-terminal region"/>
    <property type="match status" value="1"/>
</dbReference>
<feature type="region of interest" description="Disordered" evidence="3">
    <location>
        <begin position="263"/>
        <end position="286"/>
    </location>
</feature>
<evidence type="ECO:0000256" key="4">
    <source>
        <dbReference type="SAM" id="Phobius"/>
    </source>
</evidence>
<dbReference type="GO" id="GO:0051286">
    <property type="term" value="C:cell tip"/>
    <property type="evidence" value="ECO:0007669"/>
    <property type="project" value="TreeGrafter"/>
</dbReference>
<accession>A0A8H6EMB5</accession>
<evidence type="ECO:0000256" key="3">
    <source>
        <dbReference type="SAM" id="MobiDB-lite"/>
    </source>
</evidence>
<keyword evidence="1 2" id="KW-0175">Coiled coil</keyword>
<name>A0A8H6EMB5_9HELO</name>